<feature type="non-terminal residue" evidence="1">
    <location>
        <position position="1"/>
    </location>
</feature>
<evidence type="ECO:0000313" key="1">
    <source>
        <dbReference type="EMBL" id="WAR04507.1"/>
    </source>
</evidence>
<reference evidence="1" key="1">
    <citation type="submission" date="2022-11" db="EMBL/GenBank/DDBJ databases">
        <title>Centuries of genome instability and evolution in soft-shell clam transmissible cancer (bioRxiv).</title>
        <authorList>
            <person name="Hart S.F.M."/>
            <person name="Yonemitsu M.A."/>
            <person name="Giersch R.M."/>
            <person name="Beal B.F."/>
            <person name="Arriagada G."/>
            <person name="Davis B.W."/>
            <person name="Ostrander E.A."/>
            <person name="Goff S.P."/>
            <person name="Metzger M.J."/>
        </authorList>
    </citation>
    <scope>NUCLEOTIDE SEQUENCE</scope>
    <source>
        <strain evidence="1">MELC-2E11</strain>
        <tissue evidence="1">Siphon/mantle</tissue>
    </source>
</reference>
<protein>
    <submittedName>
        <fullName evidence="1">Uncharacterized protein</fullName>
    </submittedName>
</protein>
<keyword evidence="2" id="KW-1185">Reference proteome</keyword>
<dbReference type="Proteomes" id="UP001164746">
    <property type="component" value="Chromosome 5"/>
</dbReference>
<organism evidence="1 2">
    <name type="scientific">Mya arenaria</name>
    <name type="common">Soft-shell clam</name>
    <dbReference type="NCBI Taxonomy" id="6604"/>
    <lineage>
        <taxon>Eukaryota</taxon>
        <taxon>Metazoa</taxon>
        <taxon>Spiralia</taxon>
        <taxon>Lophotrochozoa</taxon>
        <taxon>Mollusca</taxon>
        <taxon>Bivalvia</taxon>
        <taxon>Autobranchia</taxon>
        <taxon>Heteroconchia</taxon>
        <taxon>Euheterodonta</taxon>
        <taxon>Imparidentia</taxon>
        <taxon>Neoheterodontei</taxon>
        <taxon>Myida</taxon>
        <taxon>Myoidea</taxon>
        <taxon>Myidae</taxon>
        <taxon>Mya</taxon>
    </lineage>
</organism>
<gene>
    <name evidence="1" type="ORF">MAR_019876</name>
</gene>
<accession>A0ABY7E3B9</accession>
<proteinExistence type="predicted"/>
<evidence type="ECO:0000313" key="2">
    <source>
        <dbReference type="Proteomes" id="UP001164746"/>
    </source>
</evidence>
<name>A0ABY7E3B9_MYAAR</name>
<dbReference type="EMBL" id="CP111016">
    <property type="protein sequence ID" value="WAR04507.1"/>
    <property type="molecule type" value="Genomic_DNA"/>
</dbReference>
<sequence>ESSTISDHLSRFYDSDNWQVRTAVFRHLDNKWGPHSVDRGWIPGTEAFDALKQYWALDVKWTVPQPILALACINKLVAEKATCTL</sequence>